<dbReference type="AlphaFoldDB" id="A0AAN9BIZ1"/>
<dbReference type="Pfam" id="PF01825">
    <property type="entry name" value="GPS"/>
    <property type="match status" value="1"/>
</dbReference>
<dbReference type="SMART" id="SM00303">
    <property type="entry name" value="GPS"/>
    <property type="match status" value="1"/>
</dbReference>
<dbReference type="GO" id="GO:0016020">
    <property type="term" value="C:membrane"/>
    <property type="evidence" value="ECO:0007669"/>
    <property type="project" value="UniProtKB-SubCell"/>
</dbReference>
<keyword evidence="3" id="KW-1133">Transmembrane helix</keyword>
<dbReference type="PANTHER" id="PTHR45692">
    <property type="entry name" value="G_PROTEIN_RECEP_F2_4 DOMAIN-CONTAINING PROTEIN"/>
    <property type="match status" value="1"/>
</dbReference>
<dbReference type="InterPro" id="IPR057244">
    <property type="entry name" value="GAIN_B"/>
</dbReference>
<dbReference type="PROSITE" id="PS50221">
    <property type="entry name" value="GAIN_B"/>
    <property type="match status" value="1"/>
</dbReference>
<dbReference type="InterPro" id="IPR046338">
    <property type="entry name" value="GAIN_dom_sf"/>
</dbReference>
<organism evidence="7 8">
    <name type="scientific">Littorina saxatilis</name>
    <dbReference type="NCBI Taxonomy" id="31220"/>
    <lineage>
        <taxon>Eukaryota</taxon>
        <taxon>Metazoa</taxon>
        <taxon>Spiralia</taxon>
        <taxon>Lophotrochozoa</taxon>
        <taxon>Mollusca</taxon>
        <taxon>Gastropoda</taxon>
        <taxon>Caenogastropoda</taxon>
        <taxon>Littorinimorpha</taxon>
        <taxon>Littorinoidea</taxon>
        <taxon>Littorinidae</taxon>
        <taxon>Littorina</taxon>
    </lineage>
</organism>
<evidence type="ECO:0000256" key="5">
    <source>
        <dbReference type="ARBA" id="ARBA00023157"/>
    </source>
</evidence>
<evidence type="ECO:0000259" key="6">
    <source>
        <dbReference type="PROSITE" id="PS50221"/>
    </source>
</evidence>
<keyword evidence="2" id="KW-0812">Transmembrane</keyword>
<keyword evidence="5" id="KW-1015">Disulfide bond</keyword>
<evidence type="ECO:0000256" key="4">
    <source>
        <dbReference type="ARBA" id="ARBA00023136"/>
    </source>
</evidence>
<evidence type="ECO:0000256" key="2">
    <source>
        <dbReference type="ARBA" id="ARBA00022692"/>
    </source>
</evidence>
<evidence type="ECO:0000256" key="3">
    <source>
        <dbReference type="ARBA" id="ARBA00022989"/>
    </source>
</evidence>
<dbReference type="InterPro" id="IPR000203">
    <property type="entry name" value="GPS"/>
</dbReference>
<keyword evidence="4" id="KW-0472">Membrane</keyword>
<dbReference type="Gene3D" id="2.60.220.50">
    <property type="match status" value="1"/>
</dbReference>
<keyword evidence="8" id="KW-1185">Reference proteome</keyword>
<gene>
    <name evidence="7" type="ORF">V1264_017598</name>
</gene>
<dbReference type="EMBL" id="JBAMIC010000007">
    <property type="protein sequence ID" value="KAK7106332.1"/>
    <property type="molecule type" value="Genomic_DNA"/>
</dbReference>
<dbReference type="PANTHER" id="PTHR45692:SF1">
    <property type="entry name" value="G-PROTEIN COUPLED RECEPTORS FAMILY 2 PROFILE 2 DOMAIN-CONTAINING PROTEIN"/>
    <property type="match status" value="1"/>
</dbReference>
<name>A0AAN9BIZ1_9CAEN</name>
<comment type="caution">
    <text evidence="7">The sequence shown here is derived from an EMBL/GenBank/DDBJ whole genome shotgun (WGS) entry which is preliminary data.</text>
</comment>
<sequence length="311" mass="33896">MANMTEETLPRIVNNTKAVLKENSTTSALDVNLVANILEKATRQSNIPIETATDLLKIVEIVAGLNQTVLERSNIADNATNRVLQAVESLGDRVSLGDSGTARIQTQNTVLLAWKLTTVSDLHVLGLELALDSGNVTEITEGQGWGNRSEGEGKYDNTDTAITLPGKTFRSIAKKYPGRDIRISASIFTDTSLFRSIPTSVTDADSRHRHANLNSKAIALRITVDGQPITNLSAYDKGSVKTVFTLVQSLSKDQAIQRERSSRCVFWDFALQDGKGAWSKEGCYRGNTVPGKLLCECDHLTIFAVMVSIRS</sequence>
<reference evidence="7 8" key="1">
    <citation type="submission" date="2024-02" db="EMBL/GenBank/DDBJ databases">
        <title>Chromosome-scale genome assembly of the rough periwinkle Littorina saxatilis.</title>
        <authorList>
            <person name="De Jode A."/>
            <person name="Faria R."/>
            <person name="Formenti G."/>
            <person name="Sims Y."/>
            <person name="Smith T.P."/>
            <person name="Tracey A."/>
            <person name="Wood J.M.D."/>
            <person name="Zagrodzka Z.B."/>
            <person name="Johannesson K."/>
            <person name="Butlin R.K."/>
            <person name="Leder E.H."/>
        </authorList>
    </citation>
    <scope>NUCLEOTIDE SEQUENCE [LARGE SCALE GENOMIC DNA]</scope>
    <source>
        <strain evidence="7">Snail1</strain>
        <tissue evidence="7">Muscle</tissue>
    </source>
</reference>
<evidence type="ECO:0000313" key="8">
    <source>
        <dbReference type="Proteomes" id="UP001374579"/>
    </source>
</evidence>
<protein>
    <recommendedName>
        <fullName evidence="6">GAIN-B domain-containing protein</fullName>
    </recommendedName>
</protein>
<proteinExistence type="predicted"/>
<feature type="domain" description="GAIN-B" evidence="6">
    <location>
        <begin position="168"/>
        <end position="311"/>
    </location>
</feature>
<dbReference type="Proteomes" id="UP001374579">
    <property type="component" value="Unassembled WGS sequence"/>
</dbReference>
<accession>A0AAN9BIZ1</accession>
<evidence type="ECO:0000313" key="7">
    <source>
        <dbReference type="EMBL" id="KAK7106332.1"/>
    </source>
</evidence>
<comment type="subcellular location">
    <subcellularLocation>
        <location evidence="1">Membrane</location>
    </subcellularLocation>
</comment>
<evidence type="ECO:0000256" key="1">
    <source>
        <dbReference type="ARBA" id="ARBA00004370"/>
    </source>
</evidence>